<evidence type="ECO:0000256" key="6">
    <source>
        <dbReference type="ARBA" id="ARBA00022763"/>
    </source>
</evidence>
<dbReference type="InterPro" id="IPR004026">
    <property type="entry name" value="Ada_DNA_repair_Zn-bd"/>
</dbReference>
<dbReference type="GO" id="GO:0008270">
    <property type="term" value="F:zinc ion binding"/>
    <property type="evidence" value="ECO:0007669"/>
    <property type="project" value="InterPro"/>
</dbReference>
<dbReference type="NCBIfam" id="NF011964">
    <property type="entry name" value="PRK15435.1"/>
    <property type="match status" value="1"/>
</dbReference>
<keyword evidence="5 15" id="KW-0808">Transferase</keyword>
<dbReference type="eggNOG" id="COG0350">
    <property type="taxonomic scope" value="Bacteria"/>
</dbReference>
<dbReference type="AlphaFoldDB" id="D4Z4I1"/>
<dbReference type="SUPFAM" id="SSF57884">
    <property type="entry name" value="Ada DNA repair protein, N-terminal domain (N-Ada 10)"/>
    <property type="match status" value="1"/>
</dbReference>
<dbReference type="Proteomes" id="UP000007753">
    <property type="component" value="Chromosome 1"/>
</dbReference>
<comment type="catalytic activity">
    <reaction evidence="11">
        <text>a 6-O-methyl-2'-deoxyguanosine in DNA + L-cysteinyl-[protein] = S-methyl-L-cysteinyl-[protein] + a 2'-deoxyguanosine in DNA</text>
        <dbReference type="Rhea" id="RHEA:24000"/>
        <dbReference type="Rhea" id="RHEA-COMP:10131"/>
        <dbReference type="Rhea" id="RHEA-COMP:10132"/>
        <dbReference type="Rhea" id="RHEA-COMP:11367"/>
        <dbReference type="Rhea" id="RHEA-COMP:11368"/>
        <dbReference type="ChEBI" id="CHEBI:29950"/>
        <dbReference type="ChEBI" id="CHEBI:82612"/>
        <dbReference type="ChEBI" id="CHEBI:85445"/>
        <dbReference type="ChEBI" id="CHEBI:85448"/>
        <dbReference type="EC" id="2.1.1.63"/>
    </reaction>
</comment>
<dbReference type="SUPFAM" id="SSF53155">
    <property type="entry name" value="Methylated DNA-protein cysteine methyltransferase domain"/>
    <property type="match status" value="1"/>
</dbReference>
<dbReference type="Gene3D" id="1.10.10.10">
    <property type="entry name" value="Winged helix-like DNA-binding domain superfamily/Winged helix DNA-binding domain"/>
    <property type="match status" value="1"/>
</dbReference>
<dbReference type="InterPro" id="IPR001497">
    <property type="entry name" value="MethylDNA_cys_MeTrfase_AS"/>
</dbReference>
<keyword evidence="9" id="KW-0804">Transcription</keyword>
<evidence type="ECO:0000259" key="14">
    <source>
        <dbReference type="PROSITE" id="PS01124"/>
    </source>
</evidence>
<dbReference type="FunFam" id="1.10.10.10:FF:000214">
    <property type="entry name" value="Methylated-DNA--protein-cysteine methyltransferase"/>
    <property type="match status" value="1"/>
</dbReference>
<dbReference type="SMART" id="SM00342">
    <property type="entry name" value="HTH_ARAC"/>
    <property type="match status" value="1"/>
</dbReference>
<dbReference type="Pfam" id="PF12833">
    <property type="entry name" value="HTH_18"/>
    <property type="match status" value="1"/>
</dbReference>
<feature type="binding site" evidence="13">
    <location>
        <position position="78"/>
    </location>
    <ligand>
        <name>Zn(2+)</name>
        <dbReference type="ChEBI" id="CHEBI:29105"/>
    </ligand>
</feature>
<evidence type="ECO:0000313" key="15">
    <source>
        <dbReference type="EMBL" id="BAI97513.1"/>
    </source>
</evidence>
<dbReference type="PANTHER" id="PTHR10815">
    <property type="entry name" value="METHYLATED-DNA--PROTEIN-CYSTEINE METHYLTRANSFERASE"/>
    <property type="match status" value="1"/>
</dbReference>
<comment type="catalytic activity">
    <reaction evidence="1">
        <text>a 4-O-methyl-thymidine in DNA + L-cysteinyl-[protein] = a thymidine in DNA + S-methyl-L-cysteinyl-[protein]</text>
        <dbReference type="Rhea" id="RHEA:53428"/>
        <dbReference type="Rhea" id="RHEA-COMP:10131"/>
        <dbReference type="Rhea" id="RHEA-COMP:10132"/>
        <dbReference type="Rhea" id="RHEA-COMP:13555"/>
        <dbReference type="Rhea" id="RHEA-COMP:13556"/>
        <dbReference type="ChEBI" id="CHEBI:29950"/>
        <dbReference type="ChEBI" id="CHEBI:82612"/>
        <dbReference type="ChEBI" id="CHEBI:137386"/>
        <dbReference type="ChEBI" id="CHEBI:137387"/>
        <dbReference type="EC" id="2.1.1.63"/>
    </reaction>
</comment>
<dbReference type="EC" id="2.1.1.63" evidence="3"/>
<evidence type="ECO:0000256" key="5">
    <source>
        <dbReference type="ARBA" id="ARBA00022679"/>
    </source>
</evidence>
<protein>
    <recommendedName>
        <fullName evidence="3">methylated-DNA--[protein]-cysteine S-methyltransferase</fullName>
        <ecNumber evidence="3">2.1.1.63</ecNumber>
    </recommendedName>
</protein>
<reference evidence="15 16" key="1">
    <citation type="journal article" date="2010" name="J. Bacteriol.">
        <title>Complete genome sequence of the representative gamma-hexachlorocyclohexane-degrading bacterium Sphingobium japonicum UT26.</title>
        <authorList>
            <person name="Nagata Y."/>
            <person name="Ohtsubo Y."/>
            <person name="Endo R."/>
            <person name="Ichikawa N."/>
            <person name="Ankai A."/>
            <person name="Oguchi A."/>
            <person name="Fukui S."/>
            <person name="Fujita N."/>
            <person name="Tsuda M."/>
        </authorList>
    </citation>
    <scope>NUCLEOTIDE SEQUENCE [LARGE SCALE GENOMIC DNA]</scope>
    <source>
        <strain evidence="16">DSM 16413 / CCM 7287 / MTCC 6362 / UT26 / NBRC 101211 / UT26S</strain>
    </source>
</reference>
<dbReference type="GO" id="GO:0006281">
    <property type="term" value="P:DNA repair"/>
    <property type="evidence" value="ECO:0007669"/>
    <property type="project" value="UniProtKB-KW"/>
</dbReference>
<keyword evidence="4 15" id="KW-0489">Methyltransferase</keyword>
<dbReference type="EMBL" id="AP010803">
    <property type="protein sequence ID" value="BAI97513.1"/>
    <property type="molecule type" value="Genomic_DNA"/>
</dbReference>
<keyword evidence="13" id="KW-0479">Metal-binding</keyword>
<dbReference type="NCBIfam" id="TIGR00589">
    <property type="entry name" value="ogt"/>
    <property type="match status" value="1"/>
</dbReference>
<dbReference type="CDD" id="cd06445">
    <property type="entry name" value="ATase"/>
    <property type="match status" value="1"/>
</dbReference>
<dbReference type="eggNOG" id="COG2169">
    <property type="taxonomic scope" value="Bacteria"/>
</dbReference>
<organism evidence="15 16">
    <name type="scientific">Sphingobium indicum (strain DSM 16413 / CCM 7287 / MTCC 6362 / UT26 / NBRC 101211 / UT26S)</name>
    <name type="common">Sphingobium japonicum</name>
    <dbReference type="NCBI Taxonomy" id="452662"/>
    <lineage>
        <taxon>Bacteria</taxon>
        <taxon>Pseudomonadati</taxon>
        <taxon>Pseudomonadota</taxon>
        <taxon>Alphaproteobacteria</taxon>
        <taxon>Sphingomonadales</taxon>
        <taxon>Sphingomonadaceae</taxon>
        <taxon>Sphingobium</taxon>
    </lineage>
</organism>
<evidence type="ECO:0000256" key="3">
    <source>
        <dbReference type="ARBA" id="ARBA00011918"/>
    </source>
</evidence>
<dbReference type="PIRSF" id="PIRSF000409">
    <property type="entry name" value="Ada"/>
    <property type="match status" value="1"/>
</dbReference>
<dbReference type="Gene3D" id="3.30.160.70">
    <property type="entry name" value="Methylated DNA-protein cysteine methyltransferase domain"/>
    <property type="match status" value="1"/>
</dbReference>
<feature type="binding site" evidence="13">
    <location>
        <position position="109"/>
    </location>
    <ligand>
        <name>Zn(2+)</name>
        <dbReference type="ChEBI" id="CHEBI:29105"/>
    </ligand>
</feature>
<dbReference type="InterPro" id="IPR009057">
    <property type="entry name" value="Homeodomain-like_sf"/>
</dbReference>
<dbReference type="GO" id="GO:0003908">
    <property type="term" value="F:methylated-DNA-[protein]-cysteine S-methyltransferase activity"/>
    <property type="evidence" value="ECO:0007669"/>
    <property type="project" value="UniProtKB-EC"/>
</dbReference>
<feature type="active site" description="Nucleophile; methyl group acceptor from methylphosphotriester" evidence="12">
    <location>
        <position position="78"/>
    </location>
</feature>
<sequence length="391" mass="42057">MVGLRQCAKSAKPLFDRKRREAWCVGCGYRLFMSEMRQIDAPMQAMPDADVCWNAFLRRDRGFDGRFVGAVLTTGIYCKPSCAARHPRRENMIFLADPEAARAAGFRACLRCRPDEVGRDRLAVEAAVAFIAAAPTPPSLEEVAAHAGYAPHHFHRLFKRETGMTPAAYARSLRAERLKSALEEGGSVTGAIYEAGYNAPSRAYADAERHLGMTPSAWKDGGRGAAIRHAVVPTGLGPVLVAGTARGLCRISFDEGEADLRRRFPKAEILPADEGLAALAAQVARLIDDPAAPPDLPMDVSGTAFQQAVWAALRAIPPGETRTYGEIAAAIGRPGAVRAAGTACGDNNLAVLIPCHRVLRSDGSLGGYAYGTQRKRALLERERPLGRALIT</sequence>
<evidence type="ECO:0000256" key="8">
    <source>
        <dbReference type="ARBA" id="ARBA00023159"/>
    </source>
</evidence>
<dbReference type="Pfam" id="PF02805">
    <property type="entry name" value="Ada_Zn_binding"/>
    <property type="match status" value="1"/>
</dbReference>
<dbReference type="InterPro" id="IPR018060">
    <property type="entry name" value="HTH_AraC"/>
</dbReference>
<evidence type="ECO:0000256" key="4">
    <source>
        <dbReference type="ARBA" id="ARBA00022603"/>
    </source>
</evidence>
<dbReference type="GO" id="GO:0043565">
    <property type="term" value="F:sequence-specific DNA binding"/>
    <property type="evidence" value="ECO:0007669"/>
    <property type="project" value="InterPro"/>
</dbReference>
<proteinExistence type="inferred from homology"/>
<dbReference type="InterPro" id="IPR014048">
    <property type="entry name" value="MethylDNA_cys_MeTrfase_DNA-bd"/>
</dbReference>
<dbReference type="InterPro" id="IPR035451">
    <property type="entry name" value="Ada-like_dom_sf"/>
</dbReference>
<evidence type="ECO:0000256" key="2">
    <source>
        <dbReference type="ARBA" id="ARBA00008711"/>
    </source>
</evidence>
<dbReference type="InterPro" id="IPR036631">
    <property type="entry name" value="MGMT_N_sf"/>
</dbReference>
<dbReference type="Pfam" id="PF01035">
    <property type="entry name" value="DNA_binding_1"/>
    <property type="match status" value="1"/>
</dbReference>
<evidence type="ECO:0000256" key="9">
    <source>
        <dbReference type="ARBA" id="ARBA00023163"/>
    </source>
</evidence>
<feature type="binding site" evidence="13">
    <location>
        <position position="112"/>
    </location>
    <ligand>
        <name>Zn(2+)</name>
        <dbReference type="ChEBI" id="CHEBI:29105"/>
    </ligand>
</feature>
<feature type="domain" description="HTH araC/xylS-type" evidence="14">
    <location>
        <begin position="125"/>
        <end position="221"/>
    </location>
</feature>
<evidence type="ECO:0000256" key="11">
    <source>
        <dbReference type="ARBA" id="ARBA00049348"/>
    </source>
</evidence>
<evidence type="ECO:0000313" key="16">
    <source>
        <dbReference type="Proteomes" id="UP000007753"/>
    </source>
</evidence>
<dbReference type="InterPro" id="IPR016221">
    <property type="entry name" value="Bifunct_regulatory_prot_Ada"/>
</dbReference>
<dbReference type="HOGENOM" id="CLU_000445_52_0_5"/>
<keyword evidence="10" id="KW-0234">DNA repair</keyword>
<keyword evidence="13" id="KW-0862">Zinc</keyword>
<dbReference type="SUPFAM" id="SSF46689">
    <property type="entry name" value="Homeodomain-like"/>
    <property type="match status" value="1"/>
</dbReference>
<evidence type="ECO:0000256" key="10">
    <source>
        <dbReference type="ARBA" id="ARBA00023204"/>
    </source>
</evidence>
<feature type="binding site" evidence="13">
    <location>
        <position position="82"/>
    </location>
    <ligand>
        <name>Zn(2+)</name>
        <dbReference type="ChEBI" id="CHEBI:29105"/>
    </ligand>
</feature>
<dbReference type="GO" id="GO:0032259">
    <property type="term" value="P:methylation"/>
    <property type="evidence" value="ECO:0007669"/>
    <property type="project" value="UniProtKB-KW"/>
</dbReference>
<evidence type="ECO:0000256" key="7">
    <source>
        <dbReference type="ARBA" id="ARBA00023015"/>
    </source>
</evidence>
<dbReference type="STRING" id="452662.SJA_C1-26790"/>
<dbReference type="PANTHER" id="PTHR10815:SF14">
    <property type="entry name" value="BIFUNCTIONAL TRANSCRIPTIONAL ACTIVATOR_DNA REPAIR ENZYME ADA"/>
    <property type="match status" value="1"/>
</dbReference>
<dbReference type="PROSITE" id="PS01124">
    <property type="entry name" value="HTH_ARAC_FAMILY_2"/>
    <property type="match status" value="1"/>
</dbReference>
<dbReference type="GO" id="GO:0003700">
    <property type="term" value="F:DNA-binding transcription factor activity"/>
    <property type="evidence" value="ECO:0007669"/>
    <property type="project" value="InterPro"/>
</dbReference>
<dbReference type="PROSITE" id="PS00374">
    <property type="entry name" value="MGMT"/>
    <property type="match status" value="1"/>
</dbReference>
<dbReference type="Gene3D" id="1.10.10.60">
    <property type="entry name" value="Homeodomain-like"/>
    <property type="match status" value="1"/>
</dbReference>
<dbReference type="InterPro" id="IPR036217">
    <property type="entry name" value="MethylDNA_cys_MeTrfase_DNAb"/>
</dbReference>
<evidence type="ECO:0000256" key="12">
    <source>
        <dbReference type="PIRSR" id="PIRSR000409-1"/>
    </source>
</evidence>
<keyword evidence="16" id="KW-1185">Reference proteome</keyword>
<keyword evidence="7" id="KW-0805">Transcription regulation</keyword>
<keyword evidence="8" id="KW-0010">Activator</keyword>
<accession>D4Z4I1</accession>
<evidence type="ECO:0000256" key="1">
    <source>
        <dbReference type="ARBA" id="ARBA00001286"/>
    </source>
</evidence>
<comment type="cofactor">
    <cofactor evidence="13">
        <name>Zn(2+)</name>
        <dbReference type="ChEBI" id="CHEBI:29105"/>
    </cofactor>
    <text evidence="13">Binds 1 zinc ion per subunit.</text>
</comment>
<dbReference type="Gene3D" id="3.40.10.10">
    <property type="entry name" value="DNA Methylphosphotriester Repair Domain"/>
    <property type="match status" value="1"/>
</dbReference>
<dbReference type="KEGG" id="sjp:SJA_C1-26790"/>
<keyword evidence="6" id="KW-0227">DNA damage</keyword>
<name>D4Z4I1_SPHIU</name>
<comment type="similarity">
    <text evidence="2">Belongs to the MGMT family.</text>
</comment>
<evidence type="ECO:0000256" key="13">
    <source>
        <dbReference type="PIRSR" id="PIRSR000409-3"/>
    </source>
</evidence>
<dbReference type="SUPFAM" id="SSF46767">
    <property type="entry name" value="Methylated DNA-protein cysteine methyltransferase, C-terminal domain"/>
    <property type="match status" value="1"/>
</dbReference>
<gene>
    <name evidence="15" type="primary">ada</name>
    <name evidence="15" type="ordered locus">SJA_C1-26790</name>
</gene>
<feature type="active site" description="Nucleophile; methyl group acceptor from either O6-methylguanine or O4-methylthymine" evidence="12">
    <location>
        <position position="355"/>
    </location>
</feature>
<dbReference type="InterPro" id="IPR036388">
    <property type="entry name" value="WH-like_DNA-bd_sf"/>
</dbReference>